<dbReference type="InterPro" id="IPR040195">
    <property type="entry name" value="CUE_CUED1"/>
</dbReference>
<dbReference type="OrthoDB" id="5794653at2759"/>
<dbReference type="Pfam" id="PF02845">
    <property type="entry name" value="CUE"/>
    <property type="match status" value="1"/>
</dbReference>
<feature type="region of interest" description="Disordered" evidence="1">
    <location>
        <begin position="486"/>
        <end position="540"/>
    </location>
</feature>
<gene>
    <name evidence="3" type="ORF">MEDL_16039</name>
</gene>
<sequence length="921" mass="104374">MATADAQQHKPSSRRSSRRNQPSPPDNEFIPNNMTETAVTTVDGHRPHHHHHRTHSNAEKSKTKSRPTKQLDFDQAMADFKTMFPTMDCEIIEAVLRANDGAVDSTIDQLLTMSIDTEGRESPIEIPPDLISAVSIVTEGRESPIEIPPDLISAVSIVTEGRESPVEILLILYQQDPPDLISAVSIVTEGRESPVEIPPDLISTVNTEGRESPIEIPPDLISAVSINTECREPPIDIPPDLISAVSIDTECRESPIEIPPDLIPAVSIDTECRESPIEIPPDLISPVSIDTECRESPIEIPPDLISAVSIVTEGRESPIEIPPDLISAVSIDIEGRESPIDIPPDLISAVEDDCPLYNEHRSEDSPPSYTEAVSTNIWTTPISSQESKNSSKTRSHSMSSKAHRKSHRSQRSKSLFDPETDELSLSNTEPKRPPSSTMTHNTPVKTGHNTPVKTGFRNWNPPMLGNLPDDFLRLIPTSETTRSFLDTNIDLNEKPRVHHRRSKHVSSRSSSERKKLSQSVLTEDTSTRQTKLSRSMSERSPIEPLLRTRGTGMPLTSQSLIISSHEFTQGMLDKKMKENERRRRTAVMNADPEMSQYLEDERLAIMLQNSEFLQELRGNEEFMQTLEKERIRNQSKSERKKKSPSRESTESRKHAPLTEQLEVWKKSHEVPEVPRLLPIPQQEDRHDWSAEVPLAAASDVRLSFNDDDRVSIEGYGDDRQQQLDAFPFSQPIPQGDDDAELRHKLKDMGGASRKQFMALARKFFSRKKTNKRTLKQIQKEKLAPSMMNLLNSDEEDFNEEDSSKPYDQEPEIEPLPTSLISVPGHKYVQRPHYHPDTITTYHDNMGYHNSIDNRLINDISKFSYYDNITYHPSYYDNITYHPSYYDNITYHPSYYDNITYHPSDYGNIDCDMVVKQSYVVN</sequence>
<protein>
    <recommendedName>
        <fullName evidence="2">CUE domain-containing protein</fullName>
    </recommendedName>
</protein>
<comment type="caution">
    <text evidence="3">The sequence shown here is derived from an EMBL/GenBank/DDBJ whole genome shotgun (WGS) entry which is preliminary data.</text>
</comment>
<feature type="compositionally biased region" description="Polar residues" evidence="1">
    <location>
        <begin position="30"/>
        <end position="40"/>
    </location>
</feature>
<feature type="compositionally biased region" description="Basic residues" evidence="1">
    <location>
        <begin position="496"/>
        <end position="506"/>
    </location>
</feature>
<dbReference type="EMBL" id="CAJPWZ010000845">
    <property type="protein sequence ID" value="CAG2201413.1"/>
    <property type="molecule type" value="Genomic_DNA"/>
</dbReference>
<dbReference type="SUPFAM" id="SSF46934">
    <property type="entry name" value="UBA-like"/>
    <property type="match status" value="1"/>
</dbReference>
<feature type="region of interest" description="Disordered" evidence="1">
    <location>
        <begin position="795"/>
        <end position="814"/>
    </location>
</feature>
<feature type="region of interest" description="Disordered" evidence="1">
    <location>
        <begin position="357"/>
        <end position="461"/>
    </location>
</feature>
<feature type="compositionally biased region" description="Polar residues" evidence="1">
    <location>
        <begin position="521"/>
        <end position="535"/>
    </location>
</feature>
<dbReference type="InterPro" id="IPR003892">
    <property type="entry name" value="CUE"/>
</dbReference>
<accession>A0A8S3R0D0</accession>
<dbReference type="InterPro" id="IPR009060">
    <property type="entry name" value="UBA-like_sf"/>
</dbReference>
<dbReference type="Proteomes" id="UP000683360">
    <property type="component" value="Unassembled WGS sequence"/>
</dbReference>
<feature type="region of interest" description="Disordered" evidence="1">
    <location>
        <begin position="629"/>
        <end position="660"/>
    </location>
</feature>
<keyword evidence="4" id="KW-1185">Reference proteome</keyword>
<evidence type="ECO:0000256" key="1">
    <source>
        <dbReference type="SAM" id="MobiDB-lite"/>
    </source>
</evidence>
<dbReference type="PANTHER" id="PTHR13467:SF3">
    <property type="entry name" value="CUE DOMAIN-CONTAINING PROTEIN 1"/>
    <property type="match status" value="1"/>
</dbReference>
<dbReference type="InterPro" id="IPR040192">
    <property type="entry name" value="CUEDC1"/>
</dbReference>
<feature type="compositionally biased region" description="Polar residues" evidence="1">
    <location>
        <begin position="1"/>
        <end position="10"/>
    </location>
</feature>
<dbReference type="AlphaFoldDB" id="A0A8S3R0D0"/>
<feature type="compositionally biased region" description="Polar residues" evidence="1">
    <location>
        <begin position="423"/>
        <end position="452"/>
    </location>
</feature>
<evidence type="ECO:0000313" key="4">
    <source>
        <dbReference type="Proteomes" id="UP000683360"/>
    </source>
</evidence>
<feature type="domain" description="CUE" evidence="2">
    <location>
        <begin position="72"/>
        <end position="115"/>
    </location>
</feature>
<feature type="compositionally biased region" description="Polar residues" evidence="1">
    <location>
        <begin position="365"/>
        <end position="386"/>
    </location>
</feature>
<feature type="compositionally biased region" description="Basic residues" evidence="1">
    <location>
        <begin position="46"/>
        <end position="55"/>
    </location>
</feature>
<name>A0A8S3R0D0_MYTED</name>
<organism evidence="3 4">
    <name type="scientific">Mytilus edulis</name>
    <name type="common">Blue mussel</name>
    <dbReference type="NCBI Taxonomy" id="6550"/>
    <lineage>
        <taxon>Eukaryota</taxon>
        <taxon>Metazoa</taxon>
        <taxon>Spiralia</taxon>
        <taxon>Lophotrochozoa</taxon>
        <taxon>Mollusca</taxon>
        <taxon>Bivalvia</taxon>
        <taxon>Autobranchia</taxon>
        <taxon>Pteriomorphia</taxon>
        <taxon>Mytilida</taxon>
        <taxon>Mytiloidea</taxon>
        <taxon>Mytilidae</taxon>
        <taxon>Mytilinae</taxon>
        <taxon>Mytilus</taxon>
    </lineage>
</organism>
<dbReference type="GO" id="GO:0043130">
    <property type="term" value="F:ubiquitin binding"/>
    <property type="evidence" value="ECO:0007669"/>
    <property type="project" value="InterPro"/>
</dbReference>
<feature type="region of interest" description="Disordered" evidence="1">
    <location>
        <begin position="1"/>
        <end position="68"/>
    </location>
</feature>
<dbReference type="SMART" id="SM00546">
    <property type="entry name" value="CUE"/>
    <property type="match status" value="1"/>
</dbReference>
<evidence type="ECO:0000259" key="2">
    <source>
        <dbReference type="PROSITE" id="PS51140"/>
    </source>
</evidence>
<feature type="compositionally biased region" description="Basic residues" evidence="1">
    <location>
        <begin position="391"/>
        <end position="411"/>
    </location>
</feature>
<reference evidence="3" key="1">
    <citation type="submission" date="2021-03" db="EMBL/GenBank/DDBJ databases">
        <authorList>
            <person name="Bekaert M."/>
        </authorList>
    </citation>
    <scope>NUCLEOTIDE SEQUENCE</scope>
</reference>
<dbReference type="PROSITE" id="PS51140">
    <property type="entry name" value="CUE"/>
    <property type="match status" value="1"/>
</dbReference>
<dbReference type="CDD" id="cd14366">
    <property type="entry name" value="CUE_CUED1"/>
    <property type="match status" value="1"/>
</dbReference>
<feature type="compositionally biased region" description="Basic and acidic residues" evidence="1">
    <location>
        <begin position="644"/>
        <end position="653"/>
    </location>
</feature>
<dbReference type="Gene3D" id="1.10.8.10">
    <property type="entry name" value="DNA helicase RuvA subunit, C-terminal domain"/>
    <property type="match status" value="1"/>
</dbReference>
<evidence type="ECO:0000313" key="3">
    <source>
        <dbReference type="EMBL" id="CAG2201413.1"/>
    </source>
</evidence>
<dbReference type="PANTHER" id="PTHR13467">
    <property type="entry name" value="CUE DOMAIN CONTAINING PROTEIN 1"/>
    <property type="match status" value="1"/>
</dbReference>
<proteinExistence type="predicted"/>